<accession>A0ABM4S102</accession>
<organism evidence="2 3">
    <name type="scientific">Bos indicus</name>
    <name type="common">Zebu</name>
    <dbReference type="NCBI Taxonomy" id="9915"/>
    <lineage>
        <taxon>Eukaryota</taxon>
        <taxon>Metazoa</taxon>
        <taxon>Chordata</taxon>
        <taxon>Craniata</taxon>
        <taxon>Vertebrata</taxon>
        <taxon>Euteleostomi</taxon>
        <taxon>Mammalia</taxon>
        <taxon>Eutheria</taxon>
        <taxon>Laurasiatheria</taxon>
        <taxon>Artiodactyla</taxon>
        <taxon>Ruminantia</taxon>
        <taxon>Pecora</taxon>
        <taxon>Bovidae</taxon>
        <taxon>Bovinae</taxon>
        <taxon>Bos</taxon>
    </lineage>
</organism>
<reference evidence="3" key="1">
    <citation type="submission" date="2025-08" db="UniProtKB">
        <authorList>
            <consortium name="RefSeq"/>
        </authorList>
    </citation>
    <scope>IDENTIFICATION</scope>
    <source>
        <tissue evidence="3">Blood</tissue>
    </source>
</reference>
<feature type="region of interest" description="Disordered" evidence="1">
    <location>
        <begin position="23"/>
        <end position="135"/>
    </location>
</feature>
<protein>
    <submittedName>
        <fullName evidence="3">G-protein coupled receptor-associated sorting protein 2 isoform X2</fullName>
    </submittedName>
</protein>
<dbReference type="RefSeq" id="XP_070641473.1">
    <property type="nucleotide sequence ID" value="XM_070785372.1"/>
</dbReference>
<feature type="compositionally biased region" description="Low complexity" evidence="1">
    <location>
        <begin position="76"/>
        <end position="92"/>
    </location>
</feature>
<evidence type="ECO:0000313" key="2">
    <source>
        <dbReference type="Proteomes" id="UP001652663"/>
    </source>
</evidence>
<keyword evidence="2" id="KW-1185">Reference proteome</keyword>
<feature type="compositionally biased region" description="Gly residues" evidence="1">
    <location>
        <begin position="58"/>
        <end position="74"/>
    </location>
</feature>
<sequence length="249" mass="27230">MASVMGEGRGWTPNTLQVHTQTHTLRGGLYPSAAPCSATPRDPPSPGPRPHYAAGPEAWGGGRGGGHPTGGSGGLAWLRPSAWRSSRPRPLWVGTTVGQRGGVEPIRAVSLRPPSRHPRREPSVPQPAQPLPGLAQRRGRWGRLFSIPPARRAVGSERRAATLRLRRPSLKLVTSARKERRKRLKSLKICRLLQNPLTISCPAGVLGLLGQPAVCIRLNTTETKQGEEDCATLVQIDFQWQLWWCWNCC</sequence>
<proteinExistence type="predicted"/>
<evidence type="ECO:0000313" key="3">
    <source>
        <dbReference type="RefSeq" id="XP_070641473.1"/>
    </source>
</evidence>
<evidence type="ECO:0000256" key="1">
    <source>
        <dbReference type="SAM" id="MobiDB-lite"/>
    </source>
</evidence>
<dbReference type="GeneID" id="109555102"/>
<keyword evidence="3" id="KW-0675">Receptor</keyword>
<gene>
    <name evidence="3" type="primary">GPRASP2</name>
</gene>
<dbReference type="Proteomes" id="UP001652663">
    <property type="component" value="Chromosome X"/>
</dbReference>
<name>A0ABM4S102_BOSIN</name>